<evidence type="ECO:0000313" key="9">
    <source>
        <dbReference type="Proteomes" id="UP000020681"/>
    </source>
</evidence>
<evidence type="ECO:0000256" key="2">
    <source>
        <dbReference type="ARBA" id="ARBA00022475"/>
    </source>
</evidence>
<sequence>MRWRLVGLLALVCVLVLGCGSSGSGGLGRGGEQEGPLSPEKVAELENPLRAKPSLEAVKDQYRAAVTRMADAIAALVPGLTWSMDVDSWNHCGGEYVWTNAKMAYFMVGFSGPIPDDKWPQAVRIVKDGGQQFGATTFGVMKDKPGDHDVYLAGHGGVEFKLGTQVASSLTAQSDCRISETDTPSPPPPHSRLPDGACRRLPQRCEGGIDAVAAGGVAGAGLCADAGMWFQWFWWSWAWW</sequence>
<comment type="subcellular location">
    <subcellularLocation>
        <location evidence="1">Cell membrane</location>
        <topology evidence="1">Lipid-anchor</topology>
    </subcellularLocation>
</comment>
<keyword evidence="5" id="KW-0564">Palmitate</keyword>
<dbReference type="Gene3D" id="3.30.2030.20">
    <property type="match status" value="1"/>
</dbReference>
<evidence type="ECO:0000256" key="6">
    <source>
        <dbReference type="ARBA" id="ARBA00023288"/>
    </source>
</evidence>
<dbReference type="InterPro" id="IPR032018">
    <property type="entry name" value="LppA/LppB/LprP"/>
</dbReference>
<dbReference type="Proteomes" id="UP000020681">
    <property type="component" value="Unassembled WGS sequence"/>
</dbReference>
<dbReference type="EMBL" id="JAOL01000136">
    <property type="protein sequence ID" value="EUA88701.1"/>
    <property type="molecule type" value="Genomic_DNA"/>
</dbReference>
<dbReference type="Pfam" id="PF16708">
    <property type="entry name" value="LppA"/>
    <property type="match status" value="1"/>
</dbReference>
<evidence type="ECO:0000256" key="5">
    <source>
        <dbReference type="ARBA" id="ARBA00023139"/>
    </source>
</evidence>
<comment type="caution">
    <text evidence="8">The sequence shown here is derived from an EMBL/GenBank/DDBJ whole genome shotgun (WGS) entry which is preliminary data.</text>
</comment>
<proteinExistence type="predicted"/>
<keyword evidence="3" id="KW-0732">Signal</keyword>
<protein>
    <submittedName>
        <fullName evidence="8">Conserved lipoprotein</fullName>
    </submittedName>
</protein>
<name>A0ABN0QVB4_MYCUL</name>
<keyword evidence="4" id="KW-0472">Membrane</keyword>
<evidence type="ECO:0000313" key="8">
    <source>
        <dbReference type="EMBL" id="EUA88701.1"/>
    </source>
</evidence>
<reference evidence="8 9" key="1">
    <citation type="submission" date="2014-01" db="EMBL/GenBank/DDBJ databases">
        <authorList>
            <person name="Dobos K."/>
            <person name="Lenaerts A."/>
            <person name="Ordway D."/>
            <person name="DeGroote M.A."/>
            <person name="Parker T."/>
            <person name="Sizemore C."/>
            <person name="Tallon L.J."/>
            <person name="Sadzewicz L.K."/>
            <person name="Sengamalay N."/>
            <person name="Fraser C.M."/>
            <person name="Hine E."/>
            <person name="Shefchek K.A."/>
            <person name="Das S.P."/>
            <person name="Tettelin H."/>
        </authorList>
    </citation>
    <scope>NUCLEOTIDE SEQUENCE [LARGE SCALE GENOMIC DNA]</scope>
    <source>
        <strain evidence="8 9">Harvey</strain>
    </source>
</reference>
<evidence type="ECO:0000256" key="3">
    <source>
        <dbReference type="ARBA" id="ARBA00022729"/>
    </source>
</evidence>
<keyword evidence="2" id="KW-1003">Cell membrane</keyword>
<organism evidence="8 9">
    <name type="scientific">Mycobacterium ulcerans str. Harvey</name>
    <dbReference type="NCBI Taxonomy" id="1299332"/>
    <lineage>
        <taxon>Bacteria</taxon>
        <taxon>Bacillati</taxon>
        <taxon>Actinomycetota</taxon>
        <taxon>Actinomycetes</taxon>
        <taxon>Mycobacteriales</taxon>
        <taxon>Mycobacteriaceae</taxon>
        <taxon>Mycobacterium</taxon>
        <taxon>Mycobacterium ulcerans group</taxon>
    </lineage>
</organism>
<accession>A0ABN0QVB4</accession>
<evidence type="ECO:0000256" key="1">
    <source>
        <dbReference type="ARBA" id="ARBA00004193"/>
    </source>
</evidence>
<dbReference type="PROSITE" id="PS51257">
    <property type="entry name" value="PROKAR_LIPOPROTEIN"/>
    <property type="match status" value="1"/>
</dbReference>
<feature type="region of interest" description="Disordered" evidence="7">
    <location>
        <begin position="173"/>
        <end position="196"/>
    </location>
</feature>
<keyword evidence="6 8" id="KW-0449">Lipoprotein</keyword>
<evidence type="ECO:0000256" key="7">
    <source>
        <dbReference type="SAM" id="MobiDB-lite"/>
    </source>
</evidence>
<evidence type="ECO:0000256" key="4">
    <source>
        <dbReference type="ARBA" id="ARBA00023136"/>
    </source>
</evidence>
<keyword evidence="9" id="KW-1185">Reference proteome</keyword>
<gene>
    <name evidence="8" type="primary">lppV_1</name>
    <name evidence="8" type="ORF">I551_4844</name>
</gene>